<dbReference type="Pfam" id="PF00135">
    <property type="entry name" value="COesterase"/>
    <property type="match status" value="1"/>
</dbReference>
<dbReference type="InterPro" id="IPR002018">
    <property type="entry name" value="CarbesteraseB"/>
</dbReference>
<dbReference type="Gene3D" id="3.40.50.1820">
    <property type="entry name" value="alpha/beta hydrolase"/>
    <property type="match status" value="1"/>
</dbReference>
<dbReference type="Proteomes" id="UP001201812">
    <property type="component" value="Unassembled WGS sequence"/>
</dbReference>
<evidence type="ECO:0000256" key="1">
    <source>
        <dbReference type="SAM" id="SignalP"/>
    </source>
</evidence>
<dbReference type="EMBL" id="JAKKPZ010000449">
    <property type="protein sequence ID" value="KAI1695012.1"/>
    <property type="molecule type" value="Genomic_DNA"/>
</dbReference>
<evidence type="ECO:0000313" key="4">
    <source>
        <dbReference type="Proteomes" id="UP001201812"/>
    </source>
</evidence>
<dbReference type="PROSITE" id="PS00941">
    <property type="entry name" value="CARBOXYLESTERASE_B_2"/>
    <property type="match status" value="1"/>
</dbReference>
<keyword evidence="4" id="KW-1185">Reference proteome</keyword>
<evidence type="ECO:0000259" key="2">
    <source>
        <dbReference type="Pfam" id="PF00135"/>
    </source>
</evidence>
<feature type="chain" id="PRO_5042199302" evidence="1">
    <location>
        <begin position="22"/>
        <end position="472"/>
    </location>
</feature>
<gene>
    <name evidence="3" type="ORF">DdX_19807</name>
</gene>
<name>A0AAD4MHB4_9BILA</name>
<comment type="caution">
    <text evidence="3">The sequence shown here is derived from an EMBL/GenBank/DDBJ whole genome shotgun (WGS) entry which is preliminary data.</text>
</comment>
<feature type="signal peptide" evidence="1">
    <location>
        <begin position="1"/>
        <end position="21"/>
    </location>
</feature>
<organism evidence="3 4">
    <name type="scientific">Ditylenchus destructor</name>
    <dbReference type="NCBI Taxonomy" id="166010"/>
    <lineage>
        <taxon>Eukaryota</taxon>
        <taxon>Metazoa</taxon>
        <taxon>Ecdysozoa</taxon>
        <taxon>Nematoda</taxon>
        <taxon>Chromadorea</taxon>
        <taxon>Rhabditida</taxon>
        <taxon>Tylenchina</taxon>
        <taxon>Tylenchomorpha</taxon>
        <taxon>Sphaerularioidea</taxon>
        <taxon>Anguinidae</taxon>
        <taxon>Anguininae</taxon>
        <taxon>Ditylenchus</taxon>
    </lineage>
</organism>
<keyword evidence="1" id="KW-0732">Signal</keyword>
<proteinExistence type="predicted"/>
<sequence length="472" mass="52042">MLRKAMLFPIIFICQFVFALAAENQTLTDVVKTKLGKVQGFTVTAESGFKTDVFLGIPFAQPPVGQLRFEKPRAAQPWNGVLATTEFAKVCTSVVSFLAWGGNFSDDCLYLNIYAPHIKKNKKYPVVVFIFAGGYKSGSARSFRDYNDITEHFISKGIVAAIIQYRVGIWGFSALENSSLKGNLGYWDQTLSLKWIHENIRKFGGDPDRVTAFGGSAGGTSVAALNLSPHSRKLFSQAVELSGSTWAEWALGDRVLEVTRDLLYQLGCNATSGAAAKQCLKDASNDELTAAFNRMPVKYTINYITFGPRVDGDYFPKDIVELIKDAPRKPTYCGCNEEESMLWTVLANGNSSSTGLGGLMIPKANQTTYGEANFVTTVEKLVATSEKFGSGASEVRDKVIDFYLNHGTENDVKNSTFYLRKYTQLVSDLQFNVPSWDIELQNCRVGTPNSTGSYHKITPWLASVPLRKSLPV</sequence>
<reference evidence="3" key="1">
    <citation type="submission" date="2022-01" db="EMBL/GenBank/DDBJ databases">
        <title>Genome Sequence Resource for Two Populations of Ditylenchus destructor, the Migratory Endoparasitic Phytonematode.</title>
        <authorList>
            <person name="Zhang H."/>
            <person name="Lin R."/>
            <person name="Xie B."/>
        </authorList>
    </citation>
    <scope>NUCLEOTIDE SEQUENCE</scope>
    <source>
        <strain evidence="3">BazhouSP</strain>
    </source>
</reference>
<dbReference type="InterPro" id="IPR019819">
    <property type="entry name" value="Carboxylesterase_B_CS"/>
</dbReference>
<evidence type="ECO:0000313" key="3">
    <source>
        <dbReference type="EMBL" id="KAI1695012.1"/>
    </source>
</evidence>
<protein>
    <submittedName>
        <fullName evidence="3">Carboxylesterase family domain-containing protein</fullName>
    </submittedName>
</protein>
<dbReference type="InterPro" id="IPR029058">
    <property type="entry name" value="AB_hydrolase_fold"/>
</dbReference>
<dbReference type="PANTHER" id="PTHR44590">
    <property type="entry name" value="CARBOXYLIC ESTER HYDROLASE-RELATED"/>
    <property type="match status" value="1"/>
</dbReference>
<dbReference type="PANTHER" id="PTHR44590:SF3">
    <property type="entry name" value="CARBOXYLESTERASE TYPE B DOMAIN-CONTAINING PROTEIN"/>
    <property type="match status" value="1"/>
</dbReference>
<dbReference type="SUPFAM" id="SSF53474">
    <property type="entry name" value="alpha/beta-Hydrolases"/>
    <property type="match status" value="1"/>
</dbReference>
<feature type="domain" description="Carboxylesterase type B" evidence="2">
    <location>
        <begin position="29"/>
        <end position="438"/>
    </location>
</feature>
<dbReference type="AlphaFoldDB" id="A0AAD4MHB4"/>
<accession>A0AAD4MHB4</accession>